<name>A0A0A9CPT1_ARUDO</name>
<evidence type="ECO:0000313" key="1">
    <source>
        <dbReference type="EMBL" id="JAD78339.1"/>
    </source>
</evidence>
<dbReference type="EMBL" id="GBRH01219556">
    <property type="protein sequence ID" value="JAD78339.1"/>
    <property type="molecule type" value="Transcribed_RNA"/>
</dbReference>
<reference evidence="1" key="2">
    <citation type="journal article" date="2015" name="Data Brief">
        <title>Shoot transcriptome of the giant reed, Arundo donax.</title>
        <authorList>
            <person name="Barrero R.A."/>
            <person name="Guerrero F.D."/>
            <person name="Moolhuijzen P."/>
            <person name="Goolsby J.A."/>
            <person name="Tidwell J."/>
            <person name="Bellgard S.E."/>
            <person name="Bellgard M.I."/>
        </authorList>
    </citation>
    <scope>NUCLEOTIDE SEQUENCE</scope>
    <source>
        <tissue evidence="1">Shoot tissue taken approximately 20 cm above the soil surface</tissue>
    </source>
</reference>
<proteinExistence type="predicted"/>
<organism evidence="1">
    <name type="scientific">Arundo donax</name>
    <name type="common">Giant reed</name>
    <name type="synonym">Donax arundinaceus</name>
    <dbReference type="NCBI Taxonomy" id="35708"/>
    <lineage>
        <taxon>Eukaryota</taxon>
        <taxon>Viridiplantae</taxon>
        <taxon>Streptophyta</taxon>
        <taxon>Embryophyta</taxon>
        <taxon>Tracheophyta</taxon>
        <taxon>Spermatophyta</taxon>
        <taxon>Magnoliopsida</taxon>
        <taxon>Liliopsida</taxon>
        <taxon>Poales</taxon>
        <taxon>Poaceae</taxon>
        <taxon>PACMAD clade</taxon>
        <taxon>Arundinoideae</taxon>
        <taxon>Arundineae</taxon>
        <taxon>Arundo</taxon>
    </lineage>
</organism>
<accession>A0A0A9CPT1</accession>
<dbReference type="AlphaFoldDB" id="A0A0A9CPT1"/>
<protein>
    <submittedName>
        <fullName evidence="1">Uncharacterized protein</fullName>
    </submittedName>
</protein>
<reference evidence="1" key="1">
    <citation type="submission" date="2014-09" db="EMBL/GenBank/DDBJ databases">
        <authorList>
            <person name="Magalhaes I.L.F."/>
            <person name="Oliveira U."/>
            <person name="Santos F.R."/>
            <person name="Vidigal T.H.D.A."/>
            <person name="Brescovit A.D."/>
            <person name="Santos A.J."/>
        </authorList>
    </citation>
    <scope>NUCLEOTIDE SEQUENCE</scope>
    <source>
        <tissue evidence="1">Shoot tissue taken approximately 20 cm above the soil surface</tissue>
    </source>
</reference>
<sequence length="66" mass="7387">MIQLKNASENSFLVCLQSIIHMSGISNLACLYFCSIIVTESSMVFLRLQVLVRCLLIHMLGLKMAP</sequence>